<accession>A0A5Q2QDA2</accession>
<dbReference type="GO" id="GO:0005829">
    <property type="term" value="C:cytosol"/>
    <property type="evidence" value="ECO:0007669"/>
    <property type="project" value="TreeGrafter"/>
</dbReference>
<dbReference type="PANTHER" id="PTHR33505:SF4">
    <property type="entry name" value="PROTEIN PREY, MITOCHONDRIAL"/>
    <property type="match status" value="1"/>
</dbReference>
<name>A0A5Q2QDA2_9GAMM</name>
<dbReference type="Gene3D" id="2.20.25.10">
    <property type="match status" value="1"/>
</dbReference>
<dbReference type="SUPFAM" id="SSF158997">
    <property type="entry name" value="Trm112p-like"/>
    <property type="match status" value="1"/>
</dbReference>
<dbReference type="EMBL" id="CP045871">
    <property type="protein sequence ID" value="QGG79830.1"/>
    <property type="molecule type" value="Genomic_DNA"/>
</dbReference>
<reference evidence="2 3" key="1">
    <citation type="submission" date="2019-11" db="EMBL/GenBank/DDBJ databases">
        <authorList>
            <person name="Khan S.A."/>
            <person name="Jeon C.O."/>
            <person name="Chun B.H."/>
        </authorList>
    </citation>
    <scope>NUCLEOTIDE SEQUENCE [LARGE SCALE GENOMIC DNA]</scope>
    <source>
        <strain evidence="2 3">IMCC 1097</strain>
    </source>
</reference>
<dbReference type="InterPro" id="IPR005651">
    <property type="entry name" value="Trm112-like"/>
</dbReference>
<dbReference type="HAMAP" id="MF_01187">
    <property type="entry name" value="UPF0434"/>
    <property type="match status" value="1"/>
</dbReference>
<comment type="similarity">
    <text evidence="1">Belongs to the UPF0434 family.</text>
</comment>
<gene>
    <name evidence="2" type="ORF">GH975_04270</name>
</gene>
<dbReference type="Proteomes" id="UP000388235">
    <property type="component" value="Chromosome"/>
</dbReference>
<protein>
    <recommendedName>
        <fullName evidence="1">UPF0434 protein GH975_04270</fullName>
    </recommendedName>
</protein>
<dbReference type="FunFam" id="2.20.25.10:FF:000002">
    <property type="entry name" value="UPF0434 protein YcaR"/>
    <property type="match status" value="1"/>
</dbReference>
<evidence type="ECO:0000313" key="2">
    <source>
        <dbReference type="EMBL" id="QGG79830.1"/>
    </source>
</evidence>
<sequence>MQKLMLGLLVCPLCKGKLTLNGGRTELHCRPDGLAFPIIDEVPVMLEGRARTLTTEERVG</sequence>
<evidence type="ECO:0000256" key="1">
    <source>
        <dbReference type="HAMAP-Rule" id="MF_01187"/>
    </source>
</evidence>
<keyword evidence="3" id="KW-1185">Reference proteome</keyword>
<dbReference type="PANTHER" id="PTHR33505">
    <property type="entry name" value="ZGC:162634"/>
    <property type="match status" value="1"/>
</dbReference>
<proteinExistence type="inferred from homology"/>
<dbReference type="RefSeq" id="WP_153713334.1">
    <property type="nucleotide sequence ID" value="NZ_CP045871.1"/>
</dbReference>
<dbReference type="OrthoDB" id="9812205at2"/>
<dbReference type="AlphaFoldDB" id="A0A5Q2QDA2"/>
<dbReference type="KEGG" id="llp:GH975_04270"/>
<dbReference type="Pfam" id="PF03966">
    <property type="entry name" value="Trm112p"/>
    <property type="match status" value="1"/>
</dbReference>
<organism evidence="2 3">
    <name type="scientific">Litorivicinus lipolyticus</name>
    <dbReference type="NCBI Taxonomy" id="418701"/>
    <lineage>
        <taxon>Bacteria</taxon>
        <taxon>Pseudomonadati</taxon>
        <taxon>Pseudomonadota</taxon>
        <taxon>Gammaproteobacteria</taxon>
        <taxon>Oceanospirillales</taxon>
        <taxon>Litorivicinaceae</taxon>
        <taxon>Litorivicinus</taxon>
    </lineage>
</organism>
<evidence type="ECO:0000313" key="3">
    <source>
        <dbReference type="Proteomes" id="UP000388235"/>
    </source>
</evidence>